<comment type="caution">
    <text evidence="1">The sequence shown here is derived from an EMBL/GenBank/DDBJ whole genome shotgun (WGS) entry which is preliminary data.</text>
</comment>
<evidence type="ECO:0000313" key="1">
    <source>
        <dbReference type="EMBL" id="KAL0483305.1"/>
    </source>
</evidence>
<gene>
    <name evidence="1" type="ORF">AKO1_014626</name>
</gene>
<reference evidence="1 2" key="1">
    <citation type="submission" date="2024-03" db="EMBL/GenBank/DDBJ databases">
        <title>The Acrasis kona genome and developmental transcriptomes reveal deep origins of eukaryotic multicellular pathways.</title>
        <authorList>
            <person name="Sheikh S."/>
            <person name="Fu C.-J."/>
            <person name="Brown M.W."/>
            <person name="Baldauf S.L."/>
        </authorList>
    </citation>
    <scope>NUCLEOTIDE SEQUENCE [LARGE SCALE GENOMIC DNA]</scope>
    <source>
        <strain evidence="1 2">ATCC MYA-3509</strain>
    </source>
</reference>
<name>A0AAW2Z1I1_9EUKA</name>
<organism evidence="1 2">
    <name type="scientific">Acrasis kona</name>
    <dbReference type="NCBI Taxonomy" id="1008807"/>
    <lineage>
        <taxon>Eukaryota</taxon>
        <taxon>Discoba</taxon>
        <taxon>Heterolobosea</taxon>
        <taxon>Tetramitia</taxon>
        <taxon>Eutetramitia</taxon>
        <taxon>Acrasidae</taxon>
        <taxon>Acrasis</taxon>
    </lineage>
</organism>
<sequence>MRFNINTLTKSLNFVSHRPNTTPVLTKRLYKVVVSNDSPLREKSDRRNRKAIVPKPDFNHNKLQTVKKQELDKEIDHMKKYDNLYLKHQTGEQCWNAVRAEWTKGAHKVKVRNSLRNHELCEIFDELANEFVANTDFPRPVPLPILVGILQEIWGFDAEHEDFT</sequence>
<accession>A0AAW2Z1I1</accession>
<protein>
    <submittedName>
        <fullName evidence="1">Glutathione synthetase</fullName>
    </submittedName>
</protein>
<dbReference type="EMBL" id="JAOPGA020000947">
    <property type="protein sequence ID" value="KAL0483305.1"/>
    <property type="molecule type" value="Genomic_DNA"/>
</dbReference>
<dbReference type="AlphaFoldDB" id="A0AAW2Z1I1"/>
<evidence type="ECO:0000313" key="2">
    <source>
        <dbReference type="Proteomes" id="UP001431209"/>
    </source>
</evidence>
<keyword evidence="2" id="KW-1185">Reference proteome</keyword>
<dbReference type="Proteomes" id="UP001431209">
    <property type="component" value="Unassembled WGS sequence"/>
</dbReference>
<proteinExistence type="predicted"/>